<keyword evidence="6" id="KW-0378">Hydrolase</keyword>
<dbReference type="GO" id="GO:0009986">
    <property type="term" value="C:cell surface"/>
    <property type="evidence" value="ECO:0007669"/>
    <property type="project" value="TreeGrafter"/>
</dbReference>
<feature type="region of interest" description="Disordered" evidence="11">
    <location>
        <begin position="115"/>
        <end position="186"/>
    </location>
</feature>
<protein>
    <recommendedName>
        <fullName evidence="15">SUN domain-containing protein</fullName>
    </recommendedName>
</protein>
<feature type="signal peptide" evidence="12">
    <location>
        <begin position="1"/>
        <end position="18"/>
    </location>
</feature>
<keyword evidence="4" id="KW-0964">Secreted</keyword>
<evidence type="ECO:0008006" key="15">
    <source>
        <dbReference type="Google" id="ProtNLM"/>
    </source>
</evidence>
<dbReference type="OMA" id="CSYACQS"/>
<dbReference type="GO" id="GO:0031505">
    <property type="term" value="P:fungal-type cell wall organization"/>
    <property type="evidence" value="ECO:0007669"/>
    <property type="project" value="TreeGrafter"/>
</dbReference>
<evidence type="ECO:0000256" key="12">
    <source>
        <dbReference type="SAM" id="SignalP"/>
    </source>
</evidence>
<dbReference type="Pfam" id="PF03856">
    <property type="entry name" value="SUN"/>
    <property type="match status" value="1"/>
</dbReference>
<evidence type="ECO:0000256" key="10">
    <source>
        <dbReference type="ARBA" id="ARBA00023326"/>
    </source>
</evidence>
<gene>
    <name evidence="13" type="ORF">B5807_03422</name>
</gene>
<evidence type="ECO:0000256" key="8">
    <source>
        <dbReference type="ARBA" id="ARBA00023295"/>
    </source>
</evidence>
<dbReference type="PANTHER" id="PTHR31316">
    <property type="entry name" value="BETA-GLUCOSIDASE-LIKE PROTEIN NCA3, MITOCHONDRIAL-RELATED"/>
    <property type="match status" value="1"/>
</dbReference>
<evidence type="ECO:0000256" key="5">
    <source>
        <dbReference type="ARBA" id="ARBA00022729"/>
    </source>
</evidence>
<feature type="compositionally biased region" description="Polar residues" evidence="11">
    <location>
        <begin position="115"/>
        <end position="147"/>
    </location>
</feature>
<keyword evidence="3" id="KW-0134">Cell wall</keyword>
<evidence type="ECO:0000256" key="2">
    <source>
        <dbReference type="ARBA" id="ARBA00010579"/>
    </source>
</evidence>
<evidence type="ECO:0000313" key="14">
    <source>
        <dbReference type="Proteomes" id="UP000193240"/>
    </source>
</evidence>
<dbReference type="EMBL" id="KZ107840">
    <property type="protein sequence ID" value="OSS51649.1"/>
    <property type="molecule type" value="Genomic_DNA"/>
</dbReference>
<feature type="chain" id="PRO_5011988323" description="SUN domain-containing protein" evidence="12">
    <location>
        <begin position="19"/>
        <end position="485"/>
    </location>
</feature>
<dbReference type="InParanoid" id="A0A1Y2M768"/>
<evidence type="ECO:0000256" key="6">
    <source>
        <dbReference type="ARBA" id="ARBA00022801"/>
    </source>
</evidence>
<dbReference type="AlphaFoldDB" id="A0A1Y2M768"/>
<dbReference type="PANTHER" id="PTHR31316:SF0">
    <property type="entry name" value="SECRETED BETA-GLUCOSIDASE SIM1-RELATED"/>
    <property type="match status" value="1"/>
</dbReference>
<organism evidence="13 14">
    <name type="scientific">Epicoccum nigrum</name>
    <name type="common">Soil fungus</name>
    <name type="synonym">Epicoccum purpurascens</name>
    <dbReference type="NCBI Taxonomy" id="105696"/>
    <lineage>
        <taxon>Eukaryota</taxon>
        <taxon>Fungi</taxon>
        <taxon>Dikarya</taxon>
        <taxon>Ascomycota</taxon>
        <taxon>Pezizomycotina</taxon>
        <taxon>Dothideomycetes</taxon>
        <taxon>Pleosporomycetidae</taxon>
        <taxon>Pleosporales</taxon>
        <taxon>Pleosporineae</taxon>
        <taxon>Didymellaceae</taxon>
        <taxon>Epicoccum</taxon>
    </lineage>
</organism>
<comment type="similarity">
    <text evidence="2">Belongs to the SUN family.</text>
</comment>
<accession>A0A1Y2M768</accession>
<dbReference type="GO" id="GO:0009277">
    <property type="term" value="C:fungal-type cell wall"/>
    <property type="evidence" value="ECO:0007669"/>
    <property type="project" value="TreeGrafter"/>
</dbReference>
<keyword evidence="8" id="KW-0326">Glycosidase</keyword>
<dbReference type="InterPro" id="IPR051526">
    <property type="entry name" value="Beta-Glucosidase_SUN"/>
</dbReference>
<keyword evidence="5 12" id="KW-0732">Signal</keyword>
<dbReference type="Proteomes" id="UP000193240">
    <property type="component" value="Unassembled WGS sequence"/>
</dbReference>
<evidence type="ECO:0000256" key="9">
    <source>
        <dbReference type="ARBA" id="ARBA00023316"/>
    </source>
</evidence>
<keyword evidence="9" id="KW-0961">Cell wall biogenesis/degradation</keyword>
<keyword evidence="10" id="KW-0624">Polysaccharide degradation</keyword>
<proteinExistence type="inferred from homology"/>
<dbReference type="GO" id="GO:0000272">
    <property type="term" value="P:polysaccharide catabolic process"/>
    <property type="evidence" value="ECO:0007669"/>
    <property type="project" value="UniProtKB-KW"/>
</dbReference>
<dbReference type="STRING" id="105696.A0A1Y2M768"/>
<evidence type="ECO:0000256" key="7">
    <source>
        <dbReference type="ARBA" id="ARBA00023277"/>
    </source>
</evidence>
<evidence type="ECO:0000256" key="1">
    <source>
        <dbReference type="ARBA" id="ARBA00004191"/>
    </source>
</evidence>
<keyword evidence="14" id="KW-1185">Reference proteome</keyword>
<reference evidence="13 14" key="1">
    <citation type="journal article" date="2017" name="Genome Announc.">
        <title>Genome sequence of the saprophytic ascomycete Epicoccum nigrum ICMP 19927 strain isolated from New Zealand.</title>
        <authorList>
            <person name="Fokin M."/>
            <person name="Fleetwood D."/>
            <person name="Weir B.S."/>
            <person name="Villas-Boas S.G."/>
        </authorList>
    </citation>
    <scope>NUCLEOTIDE SEQUENCE [LARGE SCALE GENOMIC DNA]</scope>
    <source>
        <strain evidence="13 14">ICMP 19927</strain>
    </source>
</reference>
<evidence type="ECO:0000313" key="13">
    <source>
        <dbReference type="EMBL" id="OSS51649.1"/>
    </source>
</evidence>
<comment type="subcellular location">
    <subcellularLocation>
        <location evidence="1">Secreted</location>
        <location evidence="1">Cell wall</location>
    </subcellularLocation>
</comment>
<name>A0A1Y2M768_EPING</name>
<evidence type="ECO:0000256" key="4">
    <source>
        <dbReference type="ARBA" id="ARBA00022525"/>
    </source>
</evidence>
<keyword evidence="7" id="KW-0119">Carbohydrate metabolism</keyword>
<evidence type="ECO:0000256" key="3">
    <source>
        <dbReference type="ARBA" id="ARBA00022512"/>
    </source>
</evidence>
<dbReference type="GO" id="GO:0016798">
    <property type="term" value="F:hydrolase activity, acting on glycosyl bonds"/>
    <property type="evidence" value="ECO:0007669"/>
    <property type="project" value="UniProtKB-KW"/>
</dbReference>
<dbReference type="InterPro" id="IPR005556">
    <property type="entry name" value="SUN"/>
</dbReference>
<dbReference type="FunCoup" id="A0A1Y2M768">
    <property type="interactions" value="52"/>
</dbReference>
<sequence length="485" mass="52205">MHYVRIAILAAVIATTAAKPQQYLHRHVRAYDVRMARPDSVVYAPVPIETVVVYELDGHLISEAEALQGIANGTLRWGDDGILSSFTNAPVALPTTPPAEVGKPQKHPTTTMVQSVETNQPMSPIEQSPTDLSPTEPSTAEQPTIEQPTDIPEPEYSLEPVSPQEPVSTTAPDASQEDPNDLVDANGDCATCDKPFPNGVIPCSQFPYGYGAMPINNEGIGGWSGIQDPIYRGSDGFDNIKTVMTDSCSDGSCCTEGTYCSYGCPNPYLKLSFPKKQGRTGQTVGGLYCNDQGMLEMADGSIGKTLCGKGSTKMTVRVQNKLKKSVSICRTDYPGTESMTFPLTVGPGETGYLANPDQSKYFFWENKTTSAHYYVNKQGVPESEACTWGQDGGGVGNWSPTIFGTSFDDIASNVGYSSLKQNELNWNDKLDYSITFKGDGVVNACKYKASTGQYGQADKWFSSFKDGCTAGVSQGSTLTLVLTDD</sequence>
<evidence type="ECO:0000256" key="11">
    <source>
        <dbReference type="SAM" id="MobiDB-lite"/>
    </source>
</evidence>